<evidence type="ECO:0000256" key="1">
    <source>
        <dbReference type="SAM" id="Coils"/>
    </source>
</evidence>
<evidence type="ECO:0000259" key="2">
    <source>
        <dbReference type="PROSITE" id="PS51736"/>
    </source>
</evidence>
<dbReference type="Pfam" id="PF00239">
    <property type="entry name" value="Resolvase"/>
    <property type="match status" value="1"/>
</dbReference>
<dbReference type="InterPro" id="IPR036162">
    <property type="entry name" value="Resolvase-like_N_sf"/>
</dbReference>
<dbReference type="Proteomes" id="UP000318288">
    <property type="component" value="Unassembled WGS sequence"/>
</dbReference>
<dbReference type="EMBL" id="SJPW01000004">
    <property type="protein sequence ID" value="TWU54803.1"/>
    <property type="molecule type" value="Genomic_DNA"/>
</dbReference>
<dbReference type="SUPFAM" id="SSF53041">
    <property type="entry name" value="Resolvase-like"/>
    <property type="match status" value="1"/>
</dbReference>
<name>A0A5C6EYR8_9BACT</name>
<keyword evidence="5" id="KW-1185">Reference proteome</keyword>
<evidence type="ECO:0000313" key="5">
    <source>
        <dbReference type="Proteomes" id="UP000318288"/>
    </source>
</evidence>
<feature type="domain" description="Resolvase/invertase-type recombinase catalytic" evidence="2">
    <location>
        <begin position="16"/>
        <end position="168"/>
    </location>
</feature>
<sequence length="525" mass="59179">MSSLRQTTVTTPTAIRCAIYTRKSTEEGLDQQFNSLDAQRDSSEAFIASQQHEGWLVNAERYDDGGFSGGNTERPAFKRLIDDIEAGKIDCVVVYKVDRLSRSLLDFAKVMEVFDKYGVSFVSVTQQFNTTHSMGRLTLNILLSFAQFEREIIGERIRDKLAAQSKRGQWTGGYPVLGYDIDRRERTPRLVVNADEATRVRRIFSLYLELKALMLVSEELERRGWCNKVWQTKKGTAKGGRAFDKCSLHAMLTNPIYAGKIKHKTDIYEGQHEAIIDEGIFEQVQSQLRANGHNRGNRLPGKNGGLLKGLIRCPYCNVAMVHNVTKKKSIAYRYYTCVRAIKRGRKACQHPSLPAGEIEAAVVDQVRAIAGDEGLRDEIVRQATEAVADQKEEFETQRIQLTRQLSRDHAEIRRVVLVQDANSSTTARMADLQQRIEAAERSLVVANKRIAEIDRQKVSAVDVTEAFTDFDRVWNSLTIREQSELLGLLVARVEFDQSDCTIEISFHSSGIASLENLAPEPEEAA</sequence>
<evidence type="ECO:0000313" key="4">
    <source>
        <dbReference type="EMBL" id="TWU54803.1"/>
    </source>
</evidence>
<dbReference type="AlphaFoldDB" id="A0A5C6EYR8"/>
<dbReference type="InterPro" id="IPR025827">
    <property type="entry name" value="Zn_ribbon_recom_dom"/>
</dbReference>
<proteinExistence type="predicted"/>
<dbReference type="InterPro" id="IPR038109">
    <property type="entry name" value="DNA_bind_recomb_sf"/>
</dbReference>
<dbReference type="Gene3D" id="3.40.50.1390">
    <property type="entry name" value="Resolvase, N-terminal catalytic domain"/>
    <property type="match status" value="1"/>
</dbReference>
<dbReference type="InterPro" id="IPR006119">
    <property type="entry name" value="Resolv_N"/>
</dbReference>
<dbReference type="PROSITE" id="PS51736">
    <property type="entry name" value="RECOMBINASES_3"/>
    <property type="match status" value="1"/>
</dbReference>
<dbReference type="PANTHER" id="PTHR30461">
    <property type="entry name" value="DNA-INVERTASE FROM LAMBDOID PROPHAGE"/>
    <property type="match status" value="1"/>
</dbReference>
<dbReference type="PROSITE" id="PS51737">
    <property type="entry name" value="RECOMBINASE_DNA_BIND"/>
    <property type="match status" value="1"/>
</dbReference>
<dbReference type="Gene3D" id="3.90.1750.20">
    <property type="entry name" value="Putative Large Serine Recombinase, Chain B, Domain 2"/>
    <property type="match status" value="1"/>
</dbReference>
<feature type="domain" description="Recombinase" evidence="3">
    <location>
        <begin position="176"/>
        <end position="294"/>
    </location>
</feature>
<keyword evidence="1" id="KW-0175">Coiled coil</keyword>
<dbReference type="GO" id="GO:0000150">
    <property type="term" value="F:DNA strand exchange activity"/>
    <property type="evidence" value="ECO:0007669"/>
    <property type="project" value="InterPro"/>
</dbReference>
<protein>
    <submittedName>
        <fullName evidence="4">DNA-invertase hin</fullName>
    </submittedName>
</protein>
<dbReference type="Pfam" id="PF07508">
    <property type="entry name" value="Recombinase"/>
    <property type="match status" value="1"/>
</dbReference>
<dbReference type="PANTHER" id="PTHR30461:SF23">
    <property type="entry name" value="DNA RECOMBINASE-RELATED"/>
    <property type="match status" value="1"/>
</dbReference>
<organism evidence="4 5">
    <name type="scientific">Rubripirellula tenax</name>
    <dbReference type="NCBI Taxonomy" id="2528015"/>
    <lineage>
        <taxon>Bacteria</taxon>
        <taxon>Pseudomonadati</taxon>
        <taxon>Planctomycetota</taxon>
        <taxon>Planctomycetia</taxon>
        <taxon>Pirellulales</taxon>
        <taxon>Pirellulaceae</taxon>
        <taxon>Rubripirellula</taxon>
    </lineage>
</organism>
<dbReference type="CDD" id="cd03768">
    <property type="entry name" value="SR_ResInv"/>
    <property type="match status" value="1"/>
</dbReference>
<gene>
    <name evidence="4" type="primary">hin_1</name>
    <name evidence="4" type="ORF">Poly51_35220</name>
</gene>
<accession>A0A5C6EYR8</accession>
<dbReference type="GO" id="GO:0003677">
    <property type="term" value="F:DNA binding"/>
    <property type="evidence" value="ECO:0007669"/>
    <property type="project" value="InterPro"/>
</dbReference>
<feature type="coiled-coil region" evidence="1">
    <location>
        <begin position="422"/>
        <end position="456"/>
    </location>
</feature>
<dbReference type="Pfam" id="PF13408">
    <property type="entry name" value="Zn_ribbon_recom"/>
    <property type="match status" value="1"/>
</dbReference>
<dbReference type="InterPro" id="IPR050639">
    <property type="entry name" value="SSR_resolvase"/>
</dbReference>
<evidence type="ECO:0000259" key="3">
    <source>
        <dbReference type="PROSITE" id="PS51737"/>
    </source>
</evidence>
<dbReference type="OrthoDB" id="266184at2"/>
<dbReference type="SMART" id="SM00857">
    <property type="entry name" value="Resolvase"/>
    <property type="match status" value="1"/>
</dbReference>
<dbReference type="InterPro" id="IPR011109">
    <property type="entry name" value="DNA_bind_recombinase_dom"/>
</dbReference>
<comment type="caution">
    <text evidence="4">The sequence shown here is derived from an EMBL/GenBank/DDBJ whole genome shotgun (WGS) entry which is preliminary data.</text>
</comment>
<reference evidence="4 5" key="1">
    <citation type="submission" date="2019-02" db="EMBL/GenBank/DDBJ databases">
        <title>Deep-cultivation of Planctomycetes and their phenomic and genomic characterization uncovers novel biology.</title>
        <authorList>
            <person name="Wiegand S."/>
            <person name="Jogler M."/>
            <person name="Boedeker C."/>
            <person name="Pinto D."/>
            <person name="Vollmers J."/>
            <person name="Rivas-Marin E."/>
            <person name="Kohn T."/>
            <person name="Peeters S.H."/>
            <person name="Heuer A."/>
            <person name="Rast P."/>
            <person name="Oberbeckmann S."/>
            <person name="Bunk B."/>
            <person name="Jeske O."/>
            <person name="Meyerdierks A."/>
            <person name="Storesund J.E."/>
            <person name="Kallscheuer N."/>
            <person name="Luecker S."/>
            <person name="Lage O.M."/>
            <person name="Pohl T."/>
            <person name="Merkel B.J."/>
            <person name="Hornburger P."/>
            <person name="Mueller R.-W."/>
            <person name="Bruemmer F."/>
            <person name="Labrenz M."/>
            <person name="Spormann A.M."/>
            <person name="Op Den Camp H."/>
            <person name="Overmann J."/>
            <person name="Amann R."/>
            <person name="Jetten M.S.M."/>
            <person name="Mascher T."/>
            <person name="Medema M.H."/>
            <person name="Devos D.P."/>
            <person name="Kaster A.-K."/>
            <person name="Ovreas L."/>
            <person name="Rohde M."/>
            <person name="Galperin M.Y."/>
            <person name="Jogler C."/>
        </authorList>
    </citation>
    <scope>NUCLEOTIDE SEQUENCE [LARGE SCALE GENOMIC DNA]</scope>
    <source>
        <strain evidence="4 5">Poly51</strain>
    </source>
</reference>